<accession>A0ACB7Z088</accession>
<gene>
    <name evidence="1" type="ORF">Vadar_025022</name>
</gene>
<dbReference type="EMBL" id="CM037153">
    <property type="protein sequence ID" value="KAH7858529.1"/>
    <property type="molecule type" value="Genomic_DNA"/>
</dbReference>
<keyword evidence="2" id="KW-1185">Reference proteome</keyword>
<evidence type="ECO:0000313" key="1">
    <source>
        <dbReference type="EMBL" id="KAH7858529.1"/>
    </source>
</evidence>
<organism evidence="1 2">
    <name type="scientific">Vaccinium darrowii</name>
    <dbReference type="NCBI Taxonomy" id="229202"/>
    <lineage>
        <taxon>Eukaryota</taxon>
        <taxon>Viridiplantae</taxon>
        <taxon>Streptophyta</taxon>
        <taxon>Embryophyta</taxon>
        <taxon>Tracheophyta</taxon>
        <taxon>Spermatophyta</taxon>
        <taxon>Magnoliopsida</taxon>
        <taxon>eudicotyledons</taxon>
        <taxon>Gunneridae</taxon>
        <taxon>Pentapetalae</taxon>
        <taxon>asterids</taxon>
        <taxon>Ericales</taxon>
        <taxon>Ericaceae</taxon>
        <taxon>Vaccinioideae</taxon>
        <taxon>Vaccinieae</taxon>
        <taxon>Vaccinium</taxon>
    </lineage>
</organism>
<protein>
    <submittedName>
        <fullName evidence="1">Uncharacterized protein</fullName>
    </submittedName>
</protein>
<name>A0ACB7Z088_9ERIC</name>
<evidence type="ECO:0000313" key="2">
    <source>
        <dbReference type="Proteomes" id="UP000828048"/>
    </source>
</evidence>
<sequence>MTKRESNLRYLLSFVISCYFNHENQEAHSICKLNQSPWDVISFPIDSASSSYQVDQDGCFLDSYGLDKSASPNKMSTIGEEVSPEKFMPKEGLLDLNASEKTEHGDGAEGRKDQLGFKKEETVFCSRNDGKGWHCKKPVHKTYSLCKHHLARFKMYQTSAYRARMKRTVGKKDKIRHNPRAANAPSAAD</sequence>
<reference evidence="1 2" key="1">
    <citation type="journal article" date="2021" name="Hortic Res">
        <title>High-quality reference genome and annotation aids understanding of berry development for evergreen blueberry (Vaccinium darrowii).</title>
        <authorList>
            <person name="Yu J."/>
            <person name="Hulse-Kemp A.M."/>
            <person name="Babiker E."/>
            <person name="Staton M."/>
        </authorList>
    </citation>
    <scope>NUCLEOTIDE SEQUENCE [LARGE SCALE GENOMIC DNA]</scope>
    <source>
        <strain evidence="2">cv. NJ 8807/NJ 8810</strain>
        <tissue evidence="1">Young leaf</tissue>
    </source>
</reference>
<comment type="caution">
    <text evidence="1">The sequence shown here is derived from an EMBL/GenBank/DDBJ whole genome shotgun (WGS) entry which is preliminary data.</text>
</comment>
<proteinExistence type="predicted"/>
<dbReference type="Proteomes" id="UP000828048">
    <property type="component" value="Chromosome 3"/>
</dbReference>